<accession>A0ABD5UTV8</accession>
<organism evidence="2 3">
    <name type="scientific">Halopenitus salinus</name>
    <dbReference type="NCBI Taxonomy" id="1198295"/>
    <lineage>
        <taxon>Archaea</taxon>
        <taxon>Methanobacteriati</taxon>
        <taxon>Methanobacteriota</taxon>
        <taxon>Stenosarchaea group</taxon>
        <taxon>Halobacteria</taxon>
        <taxon>Halobacteriales</taxon>
        <taxon>Haloferacaceae</taxon>
        <taxon>Halopenitus</taxon>
    </lineage>
</organism>
<feature type="compositionally biased region" description="Acidic residues" evidence="1">
    <location>
        <begin position="55"/>
        <end position="66"/>
    </location>
</feature>
<dbReference type="EMBL" id="JBHSXL010000003">
    <property type="protein sequence ID" value="MFC6891900.1"/>
    <property type="molecule type" value="Genomic_DNA"/>
</dbReference>
<dbReference type="Proteomes" id="UP001596296">
    <property type="component" value="Unassembled WGS sequence"/>
</dbReference>
<keyword evidence="3" id="KW-1185">Reference proteome</keyword>
<evidence type="ECO:0000256" key="1">
    <source>
        <dbReference type="SAM" id="MobiDB-lite"/>
    </source>
</evidence>
<proteinExistence type="predicted"/>
<feature type="compositionally biased region" description="Acidic residues" evidence="1">
    <location>
        <begin position="74"/>
        <end position="92"/>
    </location>
</feature>
<reference evidence="2 3" key="1">
    <citation type="journal article" date="2019" name="Int. J. Syst. Evol. Microbiol.">
        <title>The Global Catalogue of Microorganisms (GCM) 10K type strain sequencing project: providing services to taxonomists for standard genome sequencing and annotation.</title>
        <authorList>
            <consortium name="The Broad Institute Genomics Platform"/>
            <consortium name="The Broad Institute Genome Sequencing Center for Infectious Disease"/>
            <person name="Wu L."/>
            <person name="Ma J."/>
        </authorList>
    </citation>
    <scope>NUCLEOTIDE SEQUENCE [LARGE SCALE GENOMIC DNA]</scope>
    <source>
        <strain evidence="2 3">SKJ47</strain>
    </source>
</reference>
<dbReference type="RefSeq" id="WP_379741015.1">
    <property type="nucleotide sequence ID" value="NZ_JBHSVN010000001.1"/>
</dbReference>
<name>A0ABD5UTV8_9EURY</name>
<dbReference type="AlphaFoldDB" id="A0ABD5UTV8"/>
<evidence type="ECO:0000313" key="2">
    <source>
        <dbReference type="EMBL" id="MFC6891900.1"/>
    </source>
</evidence>
<feature type="region of interest" description="Disordered" evidence="1">
    <location>
        <begin position="55"/>
        <end position="92"/>
    </location>
</feature>
<gene>
    <name evidence="2" type="ORF">ACFQE9_04630</name>
</gene>
<sequence>MTDDCVHLEYRRESGDRAFETPRAYCTVTGSFVQPMRADVCNARYGLDPETDCEFYVDPDDELDAESDGKFDAESTDEPDAEPDGDDSGATE</sequence>
<protein>
    <submittedName>
        <fullName evidence="2">Uncharacterized protein</fullName>
    </submittedName>
</protein>
<comment type="caution">
    <text evidence="2">The sequence shown here is derived from an EMBL/GenBank/DDBJ whole genome shotgun (WGS) entry which is preliminary data.</text>
</comment>
<evidence type="ECO:0000313" key="3">
    <source>
        <dbReference type="Proteomes" id="UP001596296"/>
    </source>
</evidence>